<dbReference type="Gene3D" id="1.10.357.10">
    <property type="entry name" value="Tetracycline Repressor, domain 2"/>
    <property type="match status" value="1"/>
</dbReference>
<dbReference type="PATRIC" id="fig|1408103.3.peg.1950"/>
<dbReference type="Pfam" id="PF00440">
    <property type="entry name" value="TetR_N"/>
    <property type="match status" value="1"/>
</dbReference>
<dbReference type="RefSeq" id="WP_046523340.1">
    <property type="nucleotide sequence ID" value="NZ_LAYY01000007.1"/>
</dbReference>
<dbReference type="InterPro" id="IPR001647">
    <property type="entry name" value="HTH_TetR"/>
</dbReference>
<dbReference type="PROSITE" id="PS50977">
    <property type="entry name" value="HTH_TETR_2"/>
    <property type="match status" value="1"/>
</dbReference>
<evidence type="ECO:0000259" key="5">
    <source>
        <dbReference type="PROSITE" id="PS50977"/>
    </source>
</evidence>
<dbReference type="InterPro" id="IPR009057">
    <property type="entry name" value="Homeodomain-like_sf"/>
</dbReference>
<dbReference type="PANTHER" id="PTHR47506">
    <property type="entry name" value="TRANSCRIPTIONAL REGULATORY PROTEIN"/>
    <property type="match status" value="1"/>
</dbReference>
<gene>
    <name evidence="6" type="ORF">WQ57_08645</name>
</gene>
<feature type="DNA-binding region" description="H-T-H motif" evidence="4">
    <location>
        <begin position="34"/>
        <end position="53"/>
    </location>
</feature>
<name>A0A0M2SWU8_9BACI</name>
<dbReference type="EMBL" id="LAYY01000007">
    <property type="protein sequence ID" value="KKK38648.1"/>
    <property type="molecule type" value="Genomic_DNA"/>
</dbReference>
<accession>A0A0M2SWU8</accession>
<dbReference type="PANTHER" id="PTHR47506:SF1">
    <property type="entry name" value="HTH-TYPE TRANSCRIPTIONAL REGULATOR YJDC"/>
    <property type="match status" value="1"/>
</dbReference>
<dbReference type="SUPFAM" id="SSF46689">
    <property type="entry name" value="Homeodomain-like"/>
    <property type="match status" value="1"/>
</dbReference>
<dbReference type="OrthoDB" id="9812484at2"/>
<evidence type="ECO:0000256" key="3">
    <source>
        <dbReference type="ARBA" id="ARBA00023163"/>
    </source>
</evidence>
<dbReference type="AlphaFoldDB" id="A0A0M2SWU8"/>
<evidence type="ECO:0000256" key="4">
    <source>
        <dbReference type="PROSITE-ProRule" id="PRU00335"/>
    </source>
</evidence>
<evidence type="ECO:0000256" key="2">
    <source>
        <dbReference type="ARBA" id="ARBA00023125"/>
    </source>
</evidence>
<evidence type="ECO:0000256" key="1">
    <source>
        <dbReference type="ARBA" id="ARBA00023015"/>
    </source>
</evidence>
<comment type="caution">
    <text evidence="6">The sequence shown here is derived from an EMBL/GenBank/DDBJ whole genome shotgun (WGS) entry which is preliminary data.</text>
</comment>
<dbReference type="GO" id="GO:0003677">
    <property type="term" value="F:DNA binding"/>
    <property type="evidence" value="ECO:0007669"/>
    <property type="project" value="UniProtKB-UniRule"/>
</dbReference>
<proteinExistence type="predicted"/>
<keyword evidence="3" id="KW-0804">Transcription</keyword>
<keyword evidence="7" id="KW-1185">Reference proteome</keyword>
<reference evidence="6 7" key="1">
    <citation type="submission" date="2015-04" db="EMBL/GenBank/DDBJ databases">
        <title>Taxonomic description and genome sequence of Bacillus campisalis sp. nov., a novel member of the genus Bacillus isolated from solar saltern.</title>
        <authorList>
            <person name="Mathan Kumar R."/>
            <person name="Kaur G."/>
            <person name="Kumar A."/>
            <person name="Singh N.K."/>
            <person name="Kaur N."/>
            <person name="Kumar N."/>
            <person name="Mayilraj S."/>
        </authorList>
    </citation>
    <scope>NUCLEOTIDE SEQUENCE [LARGE SCALE GENOMIC DNA]</scope>
    <source>
        <strain evidence="6 7">SA2-6</strain>
    </source>
</reference>
<sequence>MPKQTFFNLSDKKRKTLIEAAEHEFSRVPLFEASVSNIIKSAGIPRGSFYQYFNDKEDLYFFLLDEKLQESKKRFIFLLNKHEGDLIEAMKELYHHFLIIIPDEEERNFLRNAMLYTTNKVEKSFADMFDAKQDRERFKEISELIDRKRLNVKSDQEIVHIFQIISAIAFHNFIEKTMKKLSDEEAMKEFTIMLEMIKQGIYKQK</sequence>
<organism evidence="6 7">
    <name type="scientific">Mesobacillus campisalis</name>
    <dbReference type="NCBI Taxonomy" id="1408103"/>
    <lineage>
        <taxon>Bacteria</taxon>
        <taxon>Bacillati</taxon>
        <taxon>Bacillota</taxon>
        <taxon>Bacilli</taxon>
        <taxon>Bacillales</taxon>
        <taxon>Bacillaceae</taxon>
        <taxon>Mesobacillus</taxon>
    </lineage>
</organism>
<dbReference type="Proteomes" id="UP000034166">
    <property type="component" value="Unassembled WGS sequence"/>
</dbReference>
<protein>
    <submittedName>
        <fullName evidence="6">TetR family transcriptional regulator</fullName>
    </submittedName>
</protein>
<keyword evidence="1" id="KW-0805">Transcription regulation</keyword>
<dbReference type="Pfam" id="PF17924">
    <property type="entry name" value="TetR_C_19"/>
    <property type="match status" value="1"/>
</dbReference>
<evidence type="ECO:0000313" key="7">
    <source>
        <dbReference type="Proteomes" id="UP000034166"/>
    </source>
</evidence>
<evidence type="ECO:0000313" key="6">
    <source>
        <dbReference type="EMBL" id="KKK38648.1"/>
    </source>
</evidence>
<keyword evidence="2 4" id="KW-0238">DNA-binding</keyword>
<feature type="domain" description="HTH tetR-type" evidence="5">
    <location>
        <begin position="11"/>
        <end position="71"/>
    </location>
</feature>